<dbReference type="STRING" id="1499688.BN000_03013"/>
<keyword evidence="2" id="KW-1003">Cell membrane</keyword>
<feature type="transmembrane region" description="Helical" evidence="6">
    <location>
        <begin position="54"/>
        <end position="77"/>
    </location>
</feature>
<feature type="transmembrane region" description="Helical" evidence="6">
    <location>
        <begin position="134"/>
        <end position="153"/>
    </location>
</feature>
<proteinExistence type="predicted"/>
<dbReference type="Pfam" id="PF13520">
    <property type="entry name" value="AA_permease_2"/>
    <property type="match status" value="1"/>
</dbReference>
<feature type="transmembrane region" description="Helical" evidence="6">
    <location>
        <begin position="246"/>
        <end position="268"/>
    </location>
</feature>
<evidence type="ECO:0000313" key="8">
    <source>
        <dbReference type="Proteomes" id="UP000199087"/>
    </source>
</evidence>
<dbReference type="GO" id="GO:0005886">
    <property type="term" value="C:plasma membrane"/>
    <property type="evidence" value="ECO:0007669"/>
    <property type="project" value="UniProtKB-SubCell"/>
</dbReference>
<feature type="transmembrane region" description="Helical" evidence="6">
    <location>
        <begin position="26"/>
        <end position="48"/>
    </location>
</feature>
<dbReference type="GO" id="GO:0022857">
    <property type="term" value="F:transmembrane transporter activity"/>
    <property type="evidence" value="ECO:0007669"/>
    <property type="project" value="InterPro"/>
</dbReference>
<reference evidence="8" key="1">
    <citation type="submission" date="2015-05" db="EMBL/GenBank/DDBJ databases">
        <authorList>
            <person name="Urmite Genomes"/>
        </authorList>
    </citation>
    <scope>NUCLEOTIDE SEQUENCE [LARGE SCALE GENOMIC DNA]</scope>
    <source>
        <strain evidence="8">LF1</strain>
    </source>
</reference>
<gene>
    <name evidence="7" type="ORF">BN000_03013</name>
</gene>
<feature type="transmembrane region" description="Helical" evidence="6">
    <location>
        <begin position="160"/>
        <end position="182"/>
    </location>
</feature>
<evidence type="ECO:0000313" key="7">
    <source>
        <dbReference type="EMBL" id="CRK83056.1"/>
    </source>
</evidence>
<keyword evidence="4 6" id="KW-1133">Transmembrane helix</keyword>
<feature type="transmembrane region" description="Helical" evidence="6">
    <location>
        <begin position="429"/>
        <end position="447"/>
    </location>
</feature>
<accession>A0A0U1NYH9</accession>
<protein>
    <submittedName>
        <fullName evidence="7">Amino acid permease-associated protein</fullName>
    </submittedName>
</protein>
<dbReference type="PIRSF" id="PIRSF006060">
    <property type="entry name" value="AA_transporter"/>
    <property type="match status" value="1"/>
</dbReference>
<dbReference type="EMBL" id="CVRB01000003">
    <property type="protein sequence ID" value="CRK83056.1"/>
    <property type="molecule type" value="Genomic_DNA"/>
</dbReference>
<feature type="transmembrane region" description="Helical" evidence="6">
    <location>
        <begin position="295"/>
        <end position="316"/>
    </location>
</feature>
<dbReference type="RefSeq" id="WP_176699813.1">
    <property type="nucleotide sequence ID" value="NZ_CVRB01000003.1"/>
</dbReference>
<feature type="transmembrane region" description="Helical" evidence="6">
    <location>
        <begin position="345"/>
        <end position="363"/>
    </location>
</feature>
<sequence length="465" mass="50473">MESQESLKNENNDEHTLKRNLHSWHVLGLSMADVSPTMAVLLLTAGVFSVGGTFAIGSNLILAVIVVMIAFTLGELSSMYPFSGGMYSLVSNVLPKPLSWIAMFNFLIQGIILPASFALGIADFLRDLIPGIHVSNQVVALITLTLAMIIAIMRVELGAWVTFTMVIVEVGVLVTVIISAFINPHQSFMNVTFHPVMLKDGHLGPVTFGIMIATLAPAFNVINGYDAVLGFSEEMKGGPRALAKTVIMAAVLAAVLIIIPLIAGVIAAPDLEKFFSSNAPIVYSVKQALGPQAGALINIGAIIALFNAALSMFMYFSRVFYATGRDNIWTPAFNKALFKLNKHRVPAVGVMVLFIPSIVFLFVSQLNWLIIFAGTVITVVYFFIGLAGIWSRINNKTAERPYKMPLWPLPSLIVVLFTGFAFVTQETQYLIGEIILATASLICYAFFSRTNNSAKVNDKVVTDAK</sequence>
<feature type="transmembrane region" description="Helical" evidence="6">
    <location>
        <begin position="369"/>
        <end position="393"/>
    </location>
</feature>
<feature type="transmembrane region" description="Helical" evidence="6">
    <location>
        <begin position="405"/>
        <end position="423"/>
    </location>
</feature>
<keyword evidence="8" id="KW-1185">Reference proteome</keyword>
<dbReference type="Gene3D" id="1.20.1740.10">
    <property type="entry name" value="Amino acid/polyamine transporter I"/>
    <property type="match status" value="1"/>
</dbReference>
<dbReference type="PANTHER" id="PTHR42770:SF7">
    <property type="entry name" value="MEMBRANE PROTEIN"/>
    <property type="match status" value="1"/>
</dbReference>
<organism evidence="7 8">
    <name type="scientific">Neobacillus massiliamazoniensis</name>
    <dbReference type="NCBI Taxonomy" id="1499688"/>
    <lineage>
        <taxon>Bacteria</taxon>
        <taxon>Bacillati</taxon>
        <taxon>Bacillota</taxon>
        <taxon>Bacilli</taxon>
        <taxon>Bacillales</taxon>
        <taxon>Bacillaceae</taxon>
        <taxon>Neobacillus</taxon>
    </lineage>
</organism>
<evidence type="ECO:0000256" key="5">
    <source>
        <dbReference type="ARBA" id="ARBA00023136"/>
    </source>
</evidence>
<dbReference type="InterPro" id="IPR050367">
    <property type="entry name" value="APC_superfamily"/>
</dbReference>
<dbReference type="AlphaFoldDB" id="A0A0U1NYH9"/>
<keyword evidence="5 6" id="KW-0472">Membrane</keyword>
<evidence type="ECO:0000256" key="1">
    <source>
        <dbReference type="ARBA" id="ARBA00004651"/>
    </source>
</evidence>
<evidence type="ECO:0000256" key="3">
    <source>
        <dbReference type="ARBA" id="ARBA00022692"/>
    </source>
</evidence>
<keyword evidence="3 6" id="KW-0812">Transmembrane</keyword>
<evidence type="ECO:0000256" key="2">
    <source>
        <dbReference type="ARBA" id="ARBA00022475"/>
    </source>
</evidence>
<dbReference type="PANTHER" id="PTHR42770">
    <property type="entry name" value="AMINO ACID TRANSPORTER-RELATED"/>
    <property type="match status" value="1"/>
</dbReference>
<dbReference type="InterPro" id="IPR002293">
    <property type="entry name" value="AA/rel_permease1"/>
</dbReference>
<feature type="transmembrane region" description="Helical" evidence="6">
    <location>
        <begin position="202"/>
        <end position="225"/>
    </location>
</feature>
<feature type="transmembrane region" description="Helical" evidence="6">
    <location>
        <begin position="98"/>
        <end position="122"/>
    </location>
</feature>
<comment type="subcellular location">
    <subcellularLocation>
        <location evidence="1">Cell membrane</location>
        <topology evidence="1">Multi-pass membrane protein</topology>
    </subcellularLocation>
</comment>
<evidence type="ECO:0000256" key="6">
    <source>
        <dbReference type="SAM" id="Phobius"/>
    </source>
</evidence>
<evidence type="ECO:0000256" key="4">
    <source>
        <dbReference type="ARBA" id="ARBA00022989"/>
    </source>
</evidence>
<name>A0A0U1NYH9_9BACI</name>
<dbReference type="Proteomes" id="UP000199087">
    <property type="component" value="Unassembled WGS sequence"/>
</dbReference>